<dbReference type="Gene3D" id="3.20.20.80">
    <property type="entry name" value="Glycosidases"/>
    <property type="match status" value="1"/>
</dbReference>
<organism evidence="3">
    <name type="scientific">Streptomyces sp. NBC_00119</name>
    <dbReference type="NCBI Taxonomy" id="2975659"/>
    <lineage>
        <taxon>Bacteria</taxon>
        <taxon>Bacillati</taxon>
        <taxon>Actinomycetota</taxon>
        <taxon>Actinomycetes</taxon>
        <taxon>Kitasatosporales</taxon>
        <taxon>Streptomycetaceae</taxon>
        <taxon>Streptomyces</taxon>
    </lineage>
</organism>
<evidence type="ECO:0000259" key="2">
    <source>
        <dbReference type="Pfam" id="PF08924"/>
    </source>
</evidence>
<keyword evidence="1" id="KW-0732">Signal</keyword>
<evidence type="ECO:0000313" key="3">
    <source>
        <dbReference type="EMBL" id="WTS12316.1"/>
    </source>
</evidence>
<dbReference type="InterPro" id="IPR017853">
    <property type="entry name" value="GH"/>
</dbReference>
<feature type="domain" description="Rv2525c-like glycoside hydrolase-like" evidence="2">
    <location>
        <begin position="214"/>
        <end position="420"/>
    </location>
</feature>
<name>A0AAU1U376_9ACTN</name>
<dbReference type="Pfam" id="PF08924">
    <property type="entry name" value="Rv2525c_GlyHyd-like"/>
    <property type="match status" value="1"/>
</dbReference>
<dbReference type="EMBL" id="CP108195">
    <property type="protein sequence ID" value="WTS12316.1"/>
    <property type="molecule type" value="Genomic_DNA"/>
</dbReference>
<reference evidence="3" key="1">
    <citation type="submission" date="2022-10" db="EMBL/GenBank/DDBJ databases">
        <title>The complete genomes of actinobacterial strains from the NBC collection.</title>
        <authorList>
            <person name="Joergensen T.S."/>
            <person name="Alvarez Arevalo M."/>
            <person name="Sterndorff E.B."/>
            <person name="Faurdal D."/>
            <person name="Vuksanovic O."/>
            <person name="Mourched A.-S."/>
            <person name="Charusanti P."/>
            <person name="Shaw S."/>
            <person name="Blin K."/>
            <person name="Weber T."/>
        </authorList>
    </citation>
    <scope>NUCLEOTIDE SEQUENCE</scope>
    <source>
        <strain evidence="3">NBC_00119</strain>
    </source>
</reference>
<dbReference type="InterPro" id="IPR015020">
    <property type="entry name" value="Rv2525c-like_Glyco_Hydro-like"/>
</dbReference>
<sequence>MRLRPIRRRRGPAATAAALLVSLGALSAAPVGVAPAEAQDGAQVVTYHGYQVRVPATWQVVDLDRRPDTCVRFDRPTVYLGRPGNGSTCPARLVGRTEGLVVEPLAGLDPHRVTPSTARAAGHSAVAPGAVSTNDEIQVAVESAGVLVTASHTDANETAVRKVLGSATLTAGGNPAPLPTARAARTAAAAGAQPGEFTGHGFDACTAPSQKTMDAWRANSPYGAVGVYISGQTRACAQPNLTASWVSKQTAKGWRLIPIEVGRQAPCTTFSNRMSADPATARSQGAAAAVGSVSAARALGIPAGSALYNDIEGYASTASCKAAVLSYLSGWTEALHAGGYLSGFYSGASSGVRDAAAEHDNPAYTRVDHIWFAAWNGAAATDAGSYVPASAWPGSQRIHQYAGEVQETWGGVKVNIDRDYLDVG</sequence>
<protein>
    <submittedName>
        <fullName evidence="3">DUF1906 domain-containing protein</fullName>
    </submittedName>
</protein>
<dbReference type="AlphaFoldDB" id="A0AAU1U376"/>
<feature type="chain" id="PRO_5043457399" evidence="1">
    <location>
        <begin position="28"/>
        <end position="424"/>
    </location>
</feature>
<accession>A0AAU1U376</accession>
<gene>
    <name evidence="3" type="ORF">OHU69_15525</name>
</gene>
<dbReference type="SUPFAM" id="SSF51445">
    <property type="entry name" value="(Trans)glycosidases"/>
    <property type="match status" value="1"/>
</dbReference>
<feature type="signal peptide" evidence="1">
    <location>
        <begin position="1"/>
        <end position="27"/>
    </location>
</feature>
<evidence type="ECO:0000256" key="1">
    <source>
        <dbReference type="SAM" id="SignalP"/>
    </source>
</evidence>
<proteinExistence type="predicted"/>